<keyword evidence="2" id="KW-0238">DNA-binding</keyword>
<dbReference type="Pfam" id="PF17682">
    <property type="entry name" value="Tau95_N"/>
    <property type="match status" value="1"/>
</dbReference>
<dbReference type="InterPro" id="IPR042536">
    <property type="entry name" value="TFIIIC_tauA_Sfc1"/>
</dbReference>
<feature type="region of interest" description="Disordered" evidence="5">
    <location>
        <begin position="491"/>
        <end position="537"/>
    </location>
</feature>
<evidence type="ECO:0000256" key="5">
    <source>
        <dbReference type="SAM" id="MobiDB-lite"/>
    </source>
</evidence>
<evidence type="ECO:0000259" key="6">
    <source>
        <dbReference type="Pfam" id="PF09734"/>
    </source>
</evidence>
<dbReference type="InterPro" id="IPR019136">
    <property type="entry name" value="TF_IIIC_su-5_HTH"/>
</dbReference>
<feature type="domain" description="Transcription factor IIIC subunit Tfc1/Sfc1 triple barrel" evidence="7">
    <location>
        <begin position="17"/>
        <end position="151"/>
    </location>
</feature>
<evidence type="ECO:0000313" key="9">
    <source>
        <dbReference type="Proteomes" id="UP000268321"/>
    </source>
</evidence>
<name>A0A4P9ZIN6_9ASCO</name>
<evidence type="ECO:0000256" key="1">
    <source>
        <dbReference type="ARBA" id="ARBA00004123"/>
    </source>
</evidence>
<keyword evidence="3" id="KW-0804">Transcription</keyword>
<dbReference type="Gene3D" id="3.30.200.160">
    <property type="entry name" value="TFIIIC, subcomplex tauA, subunit Sfc1, barrel domain"/>
    <property type="match status" value="1"/>
</dbReference>
<dbReference type="GO" id="GO:0001002">
    <property type="term" value="F:RNA polymerase III type 1 promoter sequence-specific DNA binding"/>
    <property type="evidence" value="ECO:0007669"/>
    <property type="project" value="TreeGrafter"/>
</dbReference>
<evidence type="ECO:0000256" key="2">
    <source>
        <dbReference type="ARBA" id="ARBA00023125"/>
    </source>
</evidence>
<feature type="domain" description="Transcription factor IIIC subunit 5 HTH" evidence="6">
    <location>
        <begin position="201"/>
        <end position="362"/>
    </location>
</feature>
<proteinExistence type="predicted"/>
<organism evidence="8 9">
    <name type="scientific">Metschnikowia bicuspidata</name>
    <dbReference type="NCBI Taxonomy" id="27322"/>
    <lineage>
        <taxon>Eukaryota</taxon>
        <taxon>Fungi</taxon>
        <taxon>Dikarya</taxon>
        <taxon>Ascomycota</taxon>
        <taxon>Saccharomycotina</taxon>
        <taxon>Pichiomycetes</taxon>
        <taxon>Metschnikowiaceae</taxon>
        <taxon>Metschnikowia</taxon>
    </lineage>
</organism>
<comment type="subcellular location">
    <subcellularLocation>
        <location evidence="1">Nucleus</location>
    </subcellularLocation>
</comment>
<reference evidence="9" key="1">
    <citation type="journal article" date="2018" name="Nat. Microbiol.">
        <title>Leveraging single-cell genomics to expand the fungal tree of life.</title>
        <authorList>
            <person name="Ahrendt S.R."/>
            <person name="Quandt C.A."/>
            <person name="Ciobanu D."/>
            <person name="Clum A."/>
            <person name="Salamov A."/>
            <person name="Andreopoulos B."/>
            <person name="Cheng J.F."/>
            <person name="Woyke T."/>
            <person name="Pelin A."/>
            <person name="Henrissat B."/>
            <person name="Reynolds N.K."/>
            <person name="Benny G.L."/>
            <person name="Smith M.E."/>
            <person name="James T.Y."/>
            <person name="Grigoriev I.V."/>
        </authorList>
    </citation>
    <scope>NUCLEOTIDE SEQUENCE [LARGE SCALE GENOMIC DNA]</scope>
    <source>
        <strain evidence="9">Baker2002</strain>
    </source>
</reference>
<evidence type="ECO:0008006" key="10">
    <source>
        <dbReference type="Google" id="ProtNLM"/>
    </source>
</evidence>
<keyword evidence="9" id="KW-1185">Reference proteome</keyword>
<sequence>MNRDHAKKYSLDVSHVIAVELPLIVKNVDKAIAMLGGQERIRRAVSSQYQPLPIQASSHSLDDRNLELRLRNDPFQHPVQALLNRREKILLKVSIPKSSLPKNYYDNPNKYSIRELVARSREKDYLQHSVEPVAIINKNFSFRGMADFQMSTKNNERAQKYNNGMLTSKKFSELKEYSETELVVADELTNPETFANKDHHLIPPPCFSGIRFPFDYKYQKNPFTVTLRDENGDSKVVMKFDRKKLFTNTVDYNADAIPRKPLPEIISKYEWLKTADLVQDHADKKLYECIQFITKLFDLKPIWLRRLIVDVVPEHLKSAVKEALPYVSYCFKNGPWRFCNVRLGLDPKTNKSNWIHQSENFRVLGLKAIVHPRDQDARIVPPTIQKSNRDCDIKLSESLFFTGTKLPKTVNYQIGDIMDLDVEMCINNALSNNQFFRDEVDSQDGWIQKQVIETVRRIVKYKLRQLKDEEMIDPAKLHKIVQTDYTLKDSARAHSTTDGQRFGAIDDEEQQDEQDADEDELDDEEDDMKQNLDDMEVNDKATELETEANVFTRMKQVDKQTAAKLKEFVGYIKQDAVKNGQSEN</sequence>
<gene>
    <name evidence="8" type="ORF">METBISCDRAFT_11568</name>
</gene>
<keyword evidence="4" id="KW-0539">Nucleus</keyword>
<dbReference type="EMBL" id="ML004429">
    <property type="protein sequence ID" value="RKP32893.1"/>
    <property type="molecule type" value="Genomic_DNA"/>
</dbReference>
<dbReference type="GO" id="GO:0005634">
    <property type="term" value="C:nucleus"/>
    <property type="evidence" value="ECO:0007669"/>
    <property type="project" value="UniProtKB-SubCell"/>
</dbReference>
<dbReference type="PANTHER" id="PTHR13230:SF5">
    <property type="entry name" value="GENERAL TRANSCRIPTION FACTOR 3C POLYPEPTIDE 5"/>
    <property type="match status" value="1"/>
</dbReference>
<dbReference type="InterPro" id="IPR040454">
    <property type="entry name" value="TF_IIIC_Tfc1/Sfc1"/>
</dbReference>
<evidence type="ECO:0000313" key="8">
    <source>
        <dbReference type="EMBL" id="RKP32893.1"/>
    </source>
</evidence>
<accession>A0A4P9ZIN6</accession>
<feature type="compositionally biased region" description="Basic and acidic residues" evidence="5">
    <location>
        <begin position="528"/>
        <end position="537"/>
    </location>
</feature>
<dbReference type="GO" id="GO:0006384">
    <property type="term" value="P:transcription initiation at RNA polymerase III promoter"/>
    <property type="evidence" value="ECO:0007669"/>
    <property type="project" value="InterPro"/>
</dbReference>
<evidence type="ECO:0000259" key="7">
    <source>
        <dbReference type="Pfam" id="PF17682"/>
    </source>
</evidence>
<dbReference type="OrthoDB" id="5598268at2759"/>
<dbReference type="GO" id="GO:0001003">
    <property type="term" value="F:RNA polymerase III type 2 promoter sequence-specific DNA binding"/>
    <property type="evidence" value="ECO:0007669"/>
    <property type="project" value="TreeGrafter"/>
</dbReference>
<dbReference type="InterPro" id="IPR041499">
    <property type="entry name" value="Tfc1/Sfc1_N"/>
</dbReference>
<dbReference type="PANTHER" id="PTHR13230">
    <property type="entry name" value="GENERAL TRANSCRIPTION FACTOR IIIC, POLYPEPTIDE 5"/>
    <property type="match status" value="1"/>
</dbReference>
<protein>
    <recommendedName>
        <fullName evidence="10">Transcription factor IIIC subunit 5 HTH domain-containing protein</fullName>
    </recommendedName>
</protein>
<dbReference type="Pfam" id="PF09734">
    <property type="entry name" value="Tau95"/>
    <property type="match status" value="1"/>
</dbReference>
<feature type="compositionally biased region" description="Acidic residues" evidence="5">
    <location>
        <begin position="505"/>
        <end position="527"/>
    </location>
</feature>
<dbReference type="Proteomes" id="UP000268321">
    <property type="component" value="Unassembled WGS sequence"/>
</dbReference>
<dbReference type="GO" id="GO:0000127">
    <property type="term" value="C:transcription factor TFIIIC complex"/>
    <property type="evidence" value="ECO:0007669"/>
    <property type="project" value="InterPro"/>
</dbReference>
<dbReference type="AlphaFoldDB" id="A0A4P9ZIN6"/>
<evidence type="ECO:0000256" key="4">
    <source>
        <dbReference type="ARBA" id="ARBA00023242"/>
    </source>
</evidence>
<evidence type="ECO:0000256" key="3">
    <source>
        <dbReference type="ARBA" id="ARBA00023163"/>
    </source>
</evidence>